<dbReference type="AlphaFoldDB" id="A0A3D8K4S9"/>
<proteinExistence type="inferred from homology"/>
<dbReference type="SMART" id="SM00283">
    <property type="entry name" value="MA"/>
    <property type="match status" value="1"/>
</dbReference>
<dbReference type="PROSITE" id="PS50111">
    <property type="entry name" value="CHEMOTAXIS_TRANSDUC_2"/>
    <property type="match status" value="1"/>
</dbReference>
<feature type="domain" description="HAMP" evidence="7">
    <location>
        <begin position="215"/>
        <end position="267"/>
    </location>
</feature>
<feature type="domain" description="Methyl-accepting transducer" evidence="6">
    <location>
        <begin position="272"/>
        <end position="501"/>
    </location>
</feature>
<keyword evidence="5" id="KW-0812">Transmembrane</keyword>
<keyword evidence="5" id="KW-1133">Transmembrane helix</keyword>
<dbReference type="InterPro" id="IPR007891">
    <property type="entry name" value="CHASE3"/>
</dbReference>
<dbReference type="InterPro" id="IPR004090">
    <property type="entry name" value="Chemotax_Me-accpt_rcpt"/>
</dbReference>
<dbReference type="PANTHER" id="PTHR43531:SF14">
    <property type="entry name" value="METHYL-ACCEPTING CHEMOTAXIS PROTEIN I-RELATED"/>
    <property type="match status" value="1"/>
</dbReference>
<dbReference type="InterPro" id="IPR004089">
    <property type="entry name" value="MCPsignal_dom"/>
</dbReference>
<dbReference type="SUPFAM" id="SSF58104">
    <property type="entry name" value="Methyl-accepting chemotaxis protein (MCP) signaling domain"/>
    <property type="match status" value="1"/>
</dbReference>
<keyword evidence="5" id="KW-0472">Membrane</keyword>
<accession>A0A3D8K4S9</accession>
<dbReference type="RefSeq" id="WP_115532701.1">
    <property type="nucleotide sequence ID" value="NZ_QRGA01000003.1"/>
</dbReference>
<evidence type="ECO:0000256" key="3">
    <source>
        <dbReference type="ARBA" id="ARBA00029447"/>
    </source>
</evidence>
<evidence type="ECO:0000256" key="2">
    <source>
        <dbReference type="ARBA" id="ARBA00022481"/>
    </source>
</evidence>
<dbReference type="CDD" id="cd06225">
    <property type="entry name" value="HAMP"/>
    <property type="match status" value="1"/>
</dbReference>
<dbReference type="GO" id="GO:0006935">
    <property type="term" value="P:chemotaxis"/>
    <property type="evidence" value="ECO:0007669"/>
    <property type="project" value="InterPro"/>
</dbReference>
<dbReference type="InterPro" id="IPR051310">
    <property type="entry name" value="MCP_chemotaxis"/>
</dbReference>
<feature type="transmembrane region" description="Helical" evidence="5">
    <location>
        <begin position="193"/>
        <end position="213"/>
    </location>
</feature>
<protein>
    <submittedName>
        <fullName evidence="8">HAMP domain-containing protein</fullName>
    </submittedName>
</protein>
<dbReference type="GO" id="GO:0007165">
    <property type="term" value="P:signal transduction"/>
    <property type="evidence" value="ECO:0007669"/>
    <property type="project" value="UniProtKB-KW"/>
</dbReference>
<gene>
    <name evidence="8" type="ORF">DWV00_06535</name>
</gene>
<evidence type="ECO:0000313" key="9">
    <source>
        <dbReference type="Proteomes" id="UP000256838"/>
    </source>
</evidence>
<dbReference type="Pfam" id="PF05227">
    <property type="entry name" value="CHASE3"/>
    <property type="match status" value="1"/>
</dbReference>
<feature type="transmembrane region" description="Helical" evidence="5">
    <location>
        <begin position="12"/>
        <end position="34"/>
    </location>
</feature>
<comment type="caution">
    <text evidence="8">The sequence shown here is derived from an EMBL/GenBank/DDBJ whole genome shotgun (WGS) entry which is preliminary data.</text>
</comment>
<name>A0A3D8K4S9_9BURK</name>
<evidence type="ECO:0000259" key="7">
    <source>
        <dbReference type="PROSITE" id="PS50885"/>
    </source>
</evidence>
<dbReference type="EMBL" id="QRGA01000003">
    <property type="protein sequence ID" value="RDV00033.1"/>
    <property type="molecule type" value="Genomic_DNA"/>
</dbReference>
<dbReference type="Pfam" id="PF00672">
    <property type="entry name" value="HAMP"/>
    <property type="match status" value="1"/>
</dbReference>
<dbReference type="GO" id="GO:0005886">
    <property type="term" value="C:plasma membrane"/>
    <property type="evidence" value="ECO:0007669"/>
    <property type="project" value="TreeGrafter"/>
</dbReference>
<sequence>MKVANLSIARKLYTTFGAVIAVLVILGATFYSFFSSVTSANRLNIHTYQVIDETRLLSESLINMETGLRGYALVGEDAMLEPYLTGAKSFKERLAAIRNLTSDDPRQQELLRKLEAEESQWVSSFVDNLLAKRKLVLAVSMTMDQFVDAYKANTGKTQMDAMRATLDEVAANESSLLAVRAAQAESRQMETKVALIGGTLLGVVLAFIFATWISRLIASPLREAVAHAEAIAAGDLTRTIDSRTTDEVGALMRAFAGMQHKLASVISTIKTSTDSINVAAGEVRAGNADLSSRAEQQAASLEETASSMEQLTATVKQNADNARQASGLASTASEVADKGNDAVGRVVATMGDINESSSKIGEITGIIEGIAFQTNILALNAAVEAARAGEQGRGFAVVASEVRSLAQRSSAAAKEIKELIGASIDKIRGGMTEVEEAGRTMSEVTVAIGRVTDIMGEIAAASDEQSRGIEQVNQAITQMDQVTQQNAALVEEAAASAQSLEDQGSELGRAVSIFRIAANSAASAPAKVAVRPAIRMSVKPSTVL</sequence>
<dbReference type="CDD" id="cd11386">
    <property type="entry name" value="MCP_signal"/>
    <property type="match status" value="1"/>
</dbReference>
<evidence type="ECO:0000313" key="8">
    <source>
        <dbReference type="EMBL" id="RDV00033.1"/>
    </source>
</evidence>
<dbReference type="GO" id="GO:0004888">
    <property type="term" value="F:transmembrane signaling receptor activity"/>
    <property type="evidence" value="ECO:0007669"/>
    <property type="project" value="InterPro"/>
</dbReference>
<dbReference type="Proteomes" id="UP000256838">
    <property type="component" value="Unassembled WGS sequence"/>
</dbReference>
<dbReference type="CDD" id="cd19410">
    <property type="entry name" value="HK9-like_sensor"/>
    <property type="match status" value="1"/>
</dbReference>
<dbReference type="PANTHER" id="PTHR43531">
    <property type="entry name" value="PROTEIN ICFG"/>
    <property type="match status" value="1"/>
</dbReference>
<dbReference type="Pfam" id="PF00015">
    <property type="entry name" value="MCPsignal"/>
    <property type="match status" value="1"/>
</dbReference>
<keyword evidence="9" id="KW-1185">Reference proteome</keyword>
<dbReference type="PROSITE" id="PS50885">
    <property type="entry name" value="HAMP"/>
    <property type="match status" value="1"/>
</dbReference>
<dbReference type="SMART" id="SM00304">
    <property type="entry name" value="HAMP"/>
    <property type="match status" value="1"/>
</dbReference>
<keyword evidence="2" id="KW-0488">Methylation</keyword>
<evidence type="ECO:0000259" key="6">
    <source>
        <dbReference type="PROSITE" id="PS50111"/>
    </source>
</evidence>
<dbReference type="OrthoDB" id="9177860at2"/>
<evidence type="ECO:0000256" key="5">
    <source>
        <dbReference type="SAM" id="Phobius"/>
    </source>
</evidence>
<comment type="similarity">
    <text evidence="3">Belongs to the methyl-accepting chemotaxis (MCP) protein family.</text>
</comment>
<comment type="subcellular location">
    <subcellularLocation>
        <location evidence="1">Membrane</location>
    </subcellularLocation>
</comment>
<reference evidence="8 9" key="1">
    <citation type="submission" date="2018-08" db="EMBL/GenBank/DDBJ databases">
        <title>Paraburkholderia sp. DHOM06 isolated from forest soil.</title>
        <authorList>
            <person name="Gao Z.-H."/>
            <person name="Qiu L.-H."/>
        </authorList>
    </citation>
    <scope>NUCLEOTIDE SEQUENCE [LARGE SCALE GENOMIC DNA]</scope>
    <source>
        <strain evidence="8 9">DHOM06</strain>
    </source>
</reference>
<dbReference type="FunFam" id="1.10.287.950:FF:000001">
    <property type="entry name" value="Methyl-accepting chemotaxis sensory transducer"/>
    <property type="match status" value="1"/>
</dbReference>
<evidence type="ECO:0000256" key="1">
    <source>
        <dbReference type="ARBA" id="ARBA00004370"/>
    </source>
</evidence>
<dbReference type="Gene3D" id="1.10.287.950">
    <property type="entry name" value="Methyl-accepting chemotaxis protein"/>
    <property type="match status" value="1"/>
</dbReference>
<dbReference type="PRINTS" id="PR00260">
    <property type="entry name" value="CHEMTRNSDUCR"/>
</dbReference>
<evidence type="ECO:0000256" key="4">
    <source>
        <dbReference type="PROSITE-ProRule" id="PRU00284"/>
    </source>
</evidence>
<organism evidence="8 9">
    <name type="scientific">Trinickia dinghuensis</name>
    <dbReference type="NCBI Taxonomy" id="2291023"/>
    <lineage>
        <taxon>Bacteria</taxon>
        <taxon>Pseudomonadati</taxon>
        <taxon>Pseudomonadota</taxon>
        <taxon>Betaproteobacteria</taxon>
        <taxon>Burkholderiales</taxon>
        <taxon>Burkholderiaceae</taxon>
        <taxon>Trinickia</taxon>
    </lineage>
</organism>
<keyword evidence="4" id="KW-0807">Transducer</keyword>
<dbReference type="InterPro" id="IPR003660">
    <property type="entry name" value="HAMP_dom"/>
</dbReference>